<dbReference type="InterPro" id="IPR011992">
    <property type="entry name" value="EF-hand-dom_pair"/>
</dbReference>
<organism evidence="2 3">
    <name type="scientific">Macrostomum lignano</name>
    <dbReference type="NCBI Taxonomy" id="282301"/>
    <lineage>
        <taxon>Eukaryota</taxon>
        <taxon>Metazoa</taxon>
        <taxon>Spiralia</taxon>
        <taxon>Lophotrochozoa</taxon>
        <taxon>Platyhelminthes</taxon>
        <taxon>Rhabditophora</taxon>
        <taxon>Macrostomorpha</taxon>
        <taxon>Macrostomida</taxon>
        <taxon>Macrostomidae</taxon>
        <taxon>Macrostomum</taxon>
    </lineage>
</organism>
<dbReference type="PANTHER" id="PTHR23048:SF0">
    <property type="entry name" value="CALMODULIN LIKE 3"/>
    <property type="match status" value="1"/>
</dbReference>
<accession>A0A1I8I5S3</accession>
<name>A0A1I8I5S3_9PLAT</name>
<proteinExistence type="predicted"/>
<dbReference type="Proteomes" id="UP000095280">
    <property type="component" value="Unplaced"/>
</dbReference>
<dbReference type="InterPro" id="IPR050230">
    <property type="entry name" value="CALM/Myosin/TropC-like"/>
</dbReference>
<dbReference type="SUPFAM" id="SSF47473">
    <property type="entry name" value="EF-hand"/>
    <property type="match status" value="2"/>
</dbReference>
<dbReference type="AlphaFoldDB" id="A0A1I8I5S3"/>
<keyword evidence="1" id="KW-0677">Repeat</keyword>
<evidence type="ECO:0000313" key="2">
    <source>
        <dbReference type="Proteomes" id="UP000095280"/>
    </source>
</evidence>
<protein>
    <submittedName>
        <fullName evidence="3">EF-hand domain-containing protein</fullName>
    </submittedName>
</protein>
<keyword evidence="2" id="KW-1185">Reference proteome</keyword>
<reference evidence="3" key="1">
    <citation type="submission" date="2016-11" db="UniProtKB">
        <authorList>
            <consortium name="WormBaseParasite"/>
        </authorList>
    </citation>
    <scope>IDENTIFICATION</scope>
</reference>
<evidence type="ECO:0000256" key="1">
    <source>
        <dbReference type="ARBA" id="ARBA00022737"/>
    </source>
</evidence>
<sequence length="254" mass="28211">PLPSFLSEWDLAEMKEAFSMLDNTGTLRIPASMLVNAALQVAECPDPKQVFQHVQQTRLSPQGSIDFNKFVGFMCGMVPYERPRDRLISCLKPDAEQANIGNNFSREPLFKSMSEYELADLKQSFAMYDLAGDLSIPGLCVARAVRYLACSPNIGTLLDAIRDFGIQDSDQVSFEDYAGLVNSLTPFDSRSRLVQCLQVLALNTRTISRDLLRRSLMSFGATMPEEEIDELLAGVPADADGNIDIHRMADFLLS</sequence>
<dbReference type="WBParaSite" id="maker-uti_cns_0010033-snap-gene-0.6-mRNA-1">
    <property type="protein sequence ID" value="maker-uti_cns_0010033-snap-gene-0.6-mRNA-1"/>
    <property type="gene ID" value="maker-uti_cns_0010033-snap-gene-0.6"/>
</dbReference>
<dbReference type="PANTHER" id="PTHR23048">
    <property type="entry name" value="MYOSIN LIGHT CHAIN 1, 3"/>
    <property type="match status" value="1"/>
</dbReference>
<dbReference type="GO" id="GO:0016460">
    <property type="term" value="C:myosin II complex"/>
    <property type="evidence" value="ECO:0007669"/>
    <property type="project" value="TreeGrafter"/>
</dbReference>
<dbReference type="Gene3D" id="1.10.238.10">
    <property type="entry name" value="EF-hand"/>
    <property type="match status" value="2"/>
</dbReference>
<evidence type="ECO:0000313" key="3">
    <source>
        <dbReference type="WBParaSite" id="maker-uti_cns_0010033-snap-gene-0.6-mRNA-1"/>
    </source>
</evidence>